<keyword evidence="11" id="KW-1185">Reference proteome</keyword>
<feature type="transmembrane region" description="Helical" evidence="8">
    <location>
        <begin position="314"/>
        <end position="336"/>
    </location>
</feature>
<dbReference type="InterPro" id="IPR036259">
    <property type="entry name" value="MFS_trans_sf"/>
</dbReference>
<evidence type="ECO:0000313" key="10">
    <source>
        <dbReference type="EMBL" id="KAK8966325.1"/>
    </source>
</evidence>
<evidence type="ECO:0000256" key="7">
    <source>
        <dbReference type="RuleBase" id="RU003346"/>
    </source>
</evidence>
<dbReference type="InterPro" id="IPR020846">
    <property type="entry name" value="MFS_dom"/>
</dbReference>
<evidence type="ECO:0000313" key="11">
    <source>
        <dbReference type="Proteomes" id="UP001412067"/>
    </source>
</evidence>
<dbReference type="InterPro" id="IPR005828">
    <property type="entry name" value="MFS_sugar_transport-like"/>
</dbReference>
<gene>
    <name evidence="10" type="primary">INT2</name>
    <name evidence="10" type="ORF">KSP40_PGU000311</name>
</gene>
<name>A0ABR2MQ79_9ASPA</name>
<dbReference type="PANTHER" id="PTHR48020">
    <property type="entry name" value="PROTON MYO-INOSITOL COTRANSPORTER"/>
    <property type="match status" value="1"/>
</dbReference>
<evidence type="ECO:0000256" key="5">
    <source>
        <dbReference type="ARBA" id="ARBA00022989"/>
    </source>
</evidence>
<dbReference type="Gene3D" id="1.20.1250.20">
    <property type="entry name" value="MFS general substrate transporter like domains"/>
    <property type="match status" value="1"/>
</dbReference>
<feature type="transmembrane region" description="Helical" evidence="8">
    <location>
        <begin position="121"/>
        <end position="144"/>
    </location>
</feature>
<dbReference type="PROSITE" id="PS50850">
    <property type="entry name" value="MFS"/>
    <property type="match status" value="1"/>
</dbReference>
<reference evidence="10 11" key="1">
    <citation type="journal article" date="2022" name="Nat. Plants">
        <title>Genomes of leafy and leafless Platanthera orchids illuminate the evolution of mycoheterotrophy.</title>
        <authorList>
            <person name="Li M.H."/>
            <person name="Liu K.W."/>
            <person name="Li Z."/>
            <person name="Lu H.C."/>
            <person name="Ye Q.L."/>
            <person name="Zhang D."/>
            <person name="Wang J.Y."/>
            <person name="Li Y.F."/>
            <person name="Zhong Z.M."/>
            <person name="Liu X."/>
            <person name="Yu X."/>
            <person name="Liu D.K."/>
            <person name="Tu X.D."/>
            <person name="Liu B."/>
            <person name="Hao Y."/>
            <person name="Liao X.Y."/>
            <person name="Jiang Y.T."/>
            <person name="Sun W.H."/>
            <person name="Chen J."/>
            <person name="Chen Y.Q."/>
            <person name="Ai Y."/>
            <person name="Zhai J.W."/>
            <person name="Wu S.S."/>
            <person name="Zhou Z."/>
            <person name="Hsiao Y.Y."/>
            <person name="Wu W.L."/>
            <person name="Chen Y.Y."/>
            <person name="Lin Y.F."/>
            <person name="Hsu J.L."/>
            <person name="Li C.Y."/>
            <person name="Wang Z.W."/>
            <person name="Zhao X."/>
            <person name="Zhong W.Y."/>
            <person name="Ma X.K."/>
            <person name="Ma L."/>
            <person name="Huang J."/>
            <person name="Chen G.Z."/>
            <person name="Huang M.Z."/>
            <person name="Huang L."/>
            <person name="Peng D.H."/>
            <person name="Luo Y.B."/>
            <person name="Zou S.Q."/>
            <person name="Chen S.P."/>
            <person name="Lan S."/>
            <person name="Tsai W.C."/>
            <person name="Van de Peer Y."/>
            <person name="Liu Z.J."/>
        </authorList>
    </citation>
    <scope>NUCLEOTIDE SEQUENCE [LARGE SCALE GENOMIC DNA]</scope>
    <source>
        <strain evidence="10">Lor288</strain>
    </source>
</reference>
<accession>A0ABR2MQ79</accession>
<dbReference type="PANTHER" id="PTHR48020:SF24">
    <property type="entry name" value="INOSITOL TRANSPORTER 4"/>
    <property type="match status" value="1"/>
</dbReference>
<keyword evidence="4 8" id="KW-0812">Transmembrane</keyword>
<evidence type="ECO:0000259" key="9">
    <source>
        <dbReference type="PROSITE" id="PS50850"/>
    </source>
</evidence>
<evidence type="ECO:0000256" key="8">
    <source>
        <dbReference type="SAM" id="Phobius"/>
    </source>
</evidence>
<dbReference type="InterPro" id="IPR003663">
    <property type="entry name" value="Sugar/inositol_transpt"/>
</dbReference>
<keyword evidence="5 8" id="KW-1133">Transmembrane helix</keyword>
<keyword evidence="3 7" id="KW-0813">Transport</keyword>
<proteinExistence type="inferred from homology"/>
<feature type="transmembrane region" description="Helical" evidence="8">
    <location>
        <begin position="66"/>
        <end position="85"/>
    </location>
</feature>
<comment type="similarity">
    <text evidence="2 7">Belongs to the major facilitator superfamily. Sugar transporter (TC 2.A.1.1) family.</text>
</comment>
<sequence>MEVGPLKEDSSQFKNCFKLSLERPYILKLAFSAGIGGLLFGYDTGVISGALLYIRDEIGQVERSTVLQETIVSMAVAGAILGAGVGGWMNDRFGRRLSILFADVLFFVGAVVMAAAPTPGIIILGRIFVGLGVGMASMTAPLYISEASPHKIRGALVSLNGLLITGGQFLAYLINLAFTRVNGTWRWMLGVAGLPALIQFFLMLMLPESPRWLYRKDRKGEAEAILRKIYPEDEVSRELELLGKSVESEVADEGTIGVGFFARVKKAWTTRLVRRGLIAGIICQVAQQFCGINTVMYYAPTIVQLAGYSSNSTALALSLITSGLNAIGSIVSMFFVDRSGRRRLMIISLCGIIIWLGILSSVFYASSVKSPAVGFTETQHFSNFTCPAYNPAAINKWKCVDCLNAQCSFCANSHNKVSIHAYYFDIYNLNLPRELA</sequence>
<dbReference type="PROSITE" id="PS00217">
    <property type="entry name" value="SUGAR_TRANSPORT_2"/>
    <property type="match status" value="1"/>
</dbReference>
<keyword evidence="6 8" id="KW-0472">Membrane</keyword>
<protein>
    <submittedName>
        <fullName evidence="10">Inositol transporter 2</fullName>
    </submittedName>
</protein>
<dbReference type="PRINTS" id="PR00171">
    <property type="entry name" value="SUGRTRNSPORT"/>
</dbReference>
<evidence type="ECO:0000256" key="4">
    <source>
        <dbReference type="ARBA" id="ARBA00022692"/>
    </source>
</evidence>
<comment type="caution">
    <text evidence="10">The sequence shown here is derived from an EMBL/GenBank/DDBJ whole genome shotgun (WGS) entry which is preliminary data.</text>
</comment>
<evidence type="ECO:0000256" key="2">
    <source>
        <dbReference type="ARBA" id="ARBA00010992"/>
    </source>
</evidence>
<feature type="transmembrane region" description="Helical" evidence="8">
    <location>
        <begin position="184"/>
        <end position="206"/>
    </location>
</feature>
<evidence type="ECO:0000256" key="6">
    <source>
        <dbReference type="ARBA" id="ARBA00023136"/>
    </source>
</evidence>
<dbReference type="Proteomes" id="UP001412067">
    <property type="component" value="Unassembled WGS sequence"/>
</dbReference>
<evidence type="ECO:0000256" key="3">
    <source>
        <dbReference type="ARBA" id="ARBA00022448"/>
    </source>
</evidence>
<feature type="transmembrane region" description="Helical" evidence="8">
    <location>
        <begin position="276"/>
        <end position="299"/>
    </location>
</feature>
<organism evidence="10 11">
    <name type="scientific">Platanthera guangdongensis</name>
    <dbReference type="NCBI Taxonomy" id="2320717"/>
    <lineage>
        <taxon>Eukaryota</taxon>
        <taxon>Viridiplantae</taxon>
        <taxon>Streptophyta</taxon>
        <taxon>Embryophyta</taxon>
        <taxon>Tracheophyta</taxon>
        <taxon>Spermatophyta</taxon>
        <taxon>Magnoliopsida</taxon>
        <taxon>Liliopsida</taxon>
        <taxon>Asparagales</taxon>
        <taxon>Orchidaceae</taxon>
        <taxon>Orchidoideae</taxon>
        <taxon>Orchideae</taxon>
        <taxon>Orchidinae</taxon>
        <taxon>Platanthera</taxon>
    </lineage>
</organism>
<dbReference type="InterPro" id="IPR005829">
    <property type="entry name" value="Sugar_transporter_CS"/>
</dbReference>
<feature type="transmembrane region" description="Helical" evidence="8">
    <location>
        <begin position="343"/>
        <end position="365"/>
    </location>
</feature>
<evidence type="ECO:0000256" key="1">
    <source>
        <dbReference type="ARBA" id="ARBA00004141"/>
    </source>
</evidence>
<feature type="transmembrane region" description="Helical" evidence="8">
    <location>
        <begin position="156"/>
        <end position="178"/>
    </location>
</feature>
<dbReference type="SUPFAM" id="SSF103473">
    <property type="entry name" value="MFS general substrate transporter"/>
    <property type="match status" value="1"/>
</dbReference>
<feature type="transmembrane region" description="Helical" evidence="8">
    <location>
        <begin position="29"/>
        <end position="54"/>
    </location>
</feature>
<dbReference type="EMBL" id="JBBWWR010000005">
    <property type="protein sequence ID" value="KAK8966325.1"/>
    <property type="molecule type" value="Genomic_DNA"/>
</dbReference>
<feature type="domain" description="Major facilitator superfamily (MFS) profile" evidence="9">
    <location>
        <begin position="29"/>
        <end position="436"/>
    </location>
</feature>
<dbReference type="Pfam" id="PF00083">
    <property type="entry name" value="Sugar_tr"/>
    <property type="match status" value="1"/>
</dbReference>
<feature type="transmembrane region" description="Helical" evidence="8">
    <location>
        <begin position="97"/>
        <end position="115"/>
    </location>
</feature>
<comment type="subcellular location">
    <subcellularLocation>
        <location evidence="1">Membrane</location>
        <topology evidence="1">Multi-pass membrane protein</topology>
    </subcellularLocation>
</comment>
<dbReference type="NCBIfam" id="TIGR00879">
    <property type="entry name" value="SP"/>
    <property type="match status" value="1"/>
</dbReference>
<dbReference type="InterPro" id="IPR050814">
    <property type="entry name" value="Myo-inositol_Transporter"/>
</dbReference>